<gene>
    <name evidence="1" type="ORF">EHW97_10645</name>
</gene>
<dbReference type="OrthoDB" id="3214648at2"/>
<comment type="caution">
    <text evidence="1">The sequence shown here is derived from an EMBL/GenBank/DDBJ whole genome shotgun (WGS) entry which is preliminary data.</text>
</comment>
<dbReference type="EMBL" id="RQJX01000014">
    <property type="protein sequence ID" value="RQN03132.1"/>
    <property type="molecule type" value="Genomic_DNA"/>
</dbReference>
<evidence type="ECO:0000313" key="1">
    <source>
        <dbReference type="EMBL" id="RQN03132.1"/>
    </source>
</evidence>
<name>A0A3N6WDR9_9ACTN</name>
<protein>
    <recommendedName>
        <fullName evidence="3">DUF2188 domain-containing protein</fullName>
    </recommendedName>
</protein>
<reference evidence="1 2" key="1">
    <citation type="submission" date="2018-11" db="EMBL/GenBank/DDBJ databases">
        <authorList>
            <person name="Li F."/>
        </authorList>
    </citation>
    <scope>NUCLEOTIDE SEQUENCE [LARGE SCALE GENOMIC DNA]</scope>
    <source>
        <strain evidence="1 2">YS17T</strain>
    </source>
</reference>
<dbReference type="AlphaFoldDB" id="A0A3N6WDR9"/>
<evidence type="ECO:0000313" key="2">
    <source>
        <dbReference type="Proteomes" id="UP000275225"/>
    </source>
</evidence>
<evidence type="ECO:0008006" key="3">
    <source>
        <dbReference type="Google" id="ProtNLM"/>
    </source>
</evidence>
<sequence>MTAAWRWTYETADGAQVGNSHDFESRSDAETFIGLEFETLLGNGVDQVRLHEGDTEVYGPMSLHAE</sequence>
<accession>A0A3N6WDR9</accession>
<dbReference type="RefSeq" id="WP_124237151.1">
    <property type="nucleotide sequence ID" value="NZ_JBHUFI010000008.1"/>
</dbReference>
<proteinExistence type="predicted"/>
<dbReference type="Proteomes" id="UP000275225">
    <property type="component" value="Unassembled WGS sequence"/>
</dbReference>
<keyword evidence="2" id="KW-1185">Reference proteome</keyword>
<organism evidence="1 2">
    <name type="scientific">Aeromicrobium camelliae</name>
    <dbReference type="NCBI Taxonomy" id="1538144"/>
    <lineage>
        <taxon>Bacteria</taxon>
        <taxon>Bacillati</taxon>
        <taxon>Actinomycetota</taxon>
        <taxon>Actinomycetes</taxon>
        <taxon>Propionibacteriales</taxon>
        <taxon>Nocardioidaceae</taxon>
        <taxon>Aeromicrobium</taxon>
    </lineage>
</organism>